<comment type="subcellular location">
    <subcellularLocation>
        <location evidence="8">Cytoplasm</location>
    </subcellularLocation>
</comment>
<evidence type="ECO:0000313" key="10">
    <source>
        <dbReference type="EMBL" id="OBQ52412.1"/>
    </source>
</evidence>
<comment type="catalytic activity">
    <reaction evidence="2 8">
        <text>Release of an N-terminal amino acid, preferentially leucine, but not glutamic or aspartic acids.</text>
        <dbReference type="EC" id="3.4.11.10"/>
    </reaction>
</comment>
<dbReference type="EMBL" id="JXMS01000010">
    <property type="protein sequence ID" value="OBQ52412.1"/>
    <property type="molecule type" value="Genomic_DNA"/>
</dbReference>
<dbReference type="PANTHER" id="PTHR11963:SF23">
    <property type="entry name" value="CYTOSOL AMINOPEPTIDASE"/>
    <property type="match status" value="1"/>
</dbReference>
<reference evidence="10 11" key="1">
    <citation type="submission" date="2015-01" db="EMBL/GenBank/DDBJ databases">
        <title>Desulfovibrio sp. JC271 draft genome sequence.</title>
        <authorList>
            <person name="Shivani Y."/>
            <person name="Subhash Y."/>
            <person name="Sasikala C."/>
            <person name="Ramana C.V."/>
        </authorList>
    </citation>
    <scope>NUCLEOTIDE SEQUENCE [LARGE SCALE GENOMIC DNA]</scope>
    <source>
        <strain evidence="10 11">JC271</strain>
    </source>
</reference>
<dbReference type="GO" id="GO:0070006">
    <property type="term" value="F:metalloaminopeptidase activity"/>
    <property type="evidence" value="ECO:0007669"/>
    <property type="project" value="InterPro"/>
</dbReference>
<feature type="binding site" evidence="8">
    <location>
        <position position="349"/>
    </location>
    <ligand>
        <name>Mn(2+)</name>
        <dbReference type="ChEBI" id="CHEBI:29035"/>
        <label>1</label>
    </ligand>
</feature>
<dbReference type="PANTHER" id="PTHR11963">
    <property type="entry name" value="LEUCINE AMINOPEPTIDASE-RELATED"/>
    <property type="match status" value="1"/>
</dbReference>
<dbReference type="PRINTS" id="PR00481">
    <property type="entry name" value="LAMNOPPTDASE"/>
</dbReference>
<comment type="caution">
    <text evidence="10">The sequence shown here is derived from an EMBL/GenBank/DDBJ whole genome shotgun (WGS) entry which is preliminary data.</text>
</comment>
<dbReference type="Pfam" id="PF02789">
    <property type="entry name" value="Peptidase_M17_N"/>
    <property type="match status" value="1"/>
</dbReference>
<dbReference type="SUPFAM" id="SSF53187">
    <property type="entry name" value="Zn-dependent exopeptidases"/>
    <property type="match status" value="1"/>
</dbReference>
<accession>A0A1B7XE33</accession>
<dbReference type="InterPro" id="IPR008283">
    <property type="entry name" value="Peptidase_M17_N"/>
</dbReference>
<evidence type="ECO:0000313" key="11">
    <source>
        <dbReference type="Proteomes" id="UP000091979"/>
    </source>
</evidence>
<evidence type="ECO:0000256" key="3">
    <source>
        <dbReference type="ARBA" id="ARBA00009528"/>
    </source>
</evidence>
<dbReference type="OrthoDB" id="9809354at2"/>
<feature type="binding site" evidence="8">
    <location>
        <position position="290"/>
    </location>
    <ligand>
        <name>Mn(2+)</name>
        <dbReference type="ChEBI" id="CHEBI:29035"/>
        <label>2</label>
    </ligand>
</feature>
<dbReference type="NCBIfam" id="NF002074">
    <property type="entry name" value="PRK00913.1-4"/>
    <property type="match status" value="1"/>
</dbReference>
<dbReference type="GO" id="GO:0006508">
    <property type="term" value="P:proteolysis"/>
    <property type="evidence" value="ECO:0007669"/>
    <property type="project" value="UniProtKB-KW"/>
</dbReference>
<protein>
    <recommendedName>
        <fullName evidence="8">Probable cytosol aminopeptidase</fullName>
        <ecNumber evidence="8">3.4.11.1</ecNumber>
    </recommendedName>
    <alternativeName>
        <fullName evidence="8">Leucine aminopeptidase</fullName>
        <shortName evidence="8">LAP</shortName>
        <ecNumber evidence="8">3.4.11.10</ecNumber>
    </alternativeName>
    <alternativeName>
        <fullName evidence="8">Leucyl aminopeptidase</fullName>
    </alternativeName>
</protein>
<keyword evidence="5 8" id="KW-0645">Protease</keyword>
<dbReference type="Gene3D" id="3.40.630.10">
    <property type="entry name" value="Zn peptidases"/>
    <property type="match status" value="1"/>
</dbReference>
<evidence type="ECO:0000256" key="8">
    <source>
        <dbReference type="HAMAP-Rule" id="MF_00181"/>
    </source>
</evidence>
<evidence type="ECO:0000256" key="5">
    <source>
        <dbReference type="ARBA" id="ARBA00022670"/>
    </source>
</evidence>
<keyword evidence="6 8" id="KW-0378">Hydrolase</keyword>
<dbReference type="STRING" id="1560234.SP90_07495"/>
<feature type="binding site" evidence="8">
    <location>
        <position position="272"/>
    </location>
    <ligand>
        <name>Mn(2+)</name>
        <dbReference type="ChEBI" id="CHEBI:29035"/>
        <label>1</label>
    </ligand>
</feature>
<feature type="binding site" evidence="8">
    <location>
        <position position="351"/>
    </location>
    <ligand>
        <name>Mn(2+)</name>
        <dbReference type="ChEBI" id="CHEBI:29035"/>
        <label>1</label>
    </ligand>
</feature>
<evidence type="ECO:0000256" key="2">
    <source>
        <dbReference type="ARBA" id="ARBA00000967"/>
    </source>
</evidence>
<dbReference type="GO" id="GO:0030145">
    <property type="term" value="F:manganese ion binding"/>
    <property type="evidence" value="ECO:0007669"/>
    <property type="project" value="UniProtKB-UniRule"/>
</dbReference>
<feature type="binding site" evidence="8">
    <location>
        <position position="351"/>
    </location>
    <ligand>
        <name>Mn(2+)</name>
        <dbReference type="ChEBI" id="CHEBI:29035"/>
        <label>2</label>
    </ligand>
</feature>
<dbReference type="GO" id="GO:0005737">
    <property type="term" value="C:cytoplasm"/>
    <property type="evidence" value="ECO:0007669"/>
    <property type="project" value="UniProtKB-SubCell"/>
</dbReference>
<comment type="similarity">
    <text evidence="3 8">Belongs to the peptidase M17 family.</text>
</comment>
<dbReference type="InterPro" id="IPR011356">
    <property type="entry name" value="Leucine_aapep/pepB"/>
</dbReference>
<keyword evidence="11" id="KW-1185">Reference proteome</keyword>
<comment type="catalytic activity">
    <reaction evidence="1 8">
        <text>Release of an N-terminal amino acid, Xaa-|-Yaa-, in which Xaa is preferably Leu, but may be other amino acids including Pro although not Arg or Lys, and Yaa may be Pro. Amino acid amides and methyl esters are also readily hydrolyzed, but rates on arylamides are exceedingly low.</text>
        <dbReference type="EC" id="3.4.11.1"/>
    </reaction>
</comment>
<comment type="function">
    <text evidence="8">Presumably involved in the processing and regular turnover of intracellular proteins. Catalyzes the removal of unsubstituted N-terminal amino acids from various peptides.</text>
</comment>
<comment type="cofactor">
    <cofactor evidence="8">
        <name>Mn(2+)</name>
        <dbReference type="ChEBI" id="CHEBI:29035"/>
    </cofactor>
    <text evidence="8">Binds 2 manganese ions per subunit.</text>
</comment>
<dbReference type="Proteomes" id="UP000091979">
    <property type="component" value="Unassembled WGS sequence"/>
</dbReference>
<feature type="active site" evidence="8">
    <location>
        <position position="279"/>
    </location>
</feature>
<evidence type="ECO:0000256" key="6">
    <source>
        <dbReference type="ARBA" id="ARBA00022801"/>
    </source>
</evidence>
<proteinExistence type="inferred from homology"/>
<keyword evidence="7 8" id="KW-0464">Manganese</keyword>
<dbReference type="SUPFAM" id="SSF52949">
    <property type="entry name" value="Macro domain-like"/>
    <property type="match status" value="1"/>
</dbReference>
<keyword evidence="4 8" id="KW-0031">Aminopeptidase</keyword>
<evidence type="ECO:0000256" key="4">
    <source>
        <dbReference type="ARBA" id="ARBA00022438"/>
    </source>
</evidence>
<dbReference type="Gene3D" id="3.40.220.10">
    <property type="entry name" value="Leucine Aminopeptidase, subunit E, domain 1"/>
    <property type="match status" value="1"/>
</dbReference>
<dbReference type="HAMAP" id="MF_00181">
    <property type="entry name" value="Cytosol_peptidase_M17"/>
    <property type="match status" value="1"/>
</dbReference>
<name>A0A1B7XE33_9BACT</name>
<evidence type="ECO:0000256" key="1">
    <source>
        <dbReference type="ARBA" id="ARBA00000135"/>
    </source>
</evidence>
<dbReference type="InterPro" id="IPR023042">
    <property type="entry name" value="Peptidase_M17_leu_NH2_pept"/>
</dbReference>
<feature type="domain" description="Cytosol aminopeptidase" evidence="9">
    <location>
        <begin position="347"/>
        <end position="354"/>
    </location>
</feature>
<gene>
    <name evidence="8" type="primary">pepA</name>
    <name evidence="10" type="ORF">SP90_07495</name>
</gene>
<dbReference type="InterPro" id="IPR000819">
    <property type="entry name" value="Peptidase_M17_C"/>
</dbReference>
<feature type="binding site" evidence="8">
    <location>
        <position position="272"/>
    </location>
    <ligand>
        <name>Mn(2+)</name>
        <dbReference type="ChEBI" id="CHEBI:29035"/>
        <label>2</label>
    </ligand>
</feature>
<dbReference type="EC" id="3.4.11.10" evidence="8"/>
<dbReference type="PROSITE" id="PS00631">
    <property type="entry name" value="CYTOSOL_AP"/>
    <property type="match status" value="1"/>
</dbReference>
<sequence>MDLRFQQAPAAEWQANTVLLFNFKDEPITESIPNLRDSIPWITITPAIQDAKGEKNQVVVAYGHPSVPMPRAVIVGLGERKKFKLEVLRDAVKTAVLKCRELKTDTCAIPVETLDTIEEENAVLIEEAVASALISLHTYDELKTTQKEPAHTPRWMGLLSTEDNFPDDLHVAARRGEAAAAGVNYTRDLVNAPANIITPAALAEKAEQLGKKYNFKRTILGREEIIEAGMGAFMSVAAGSDAEPKFIVLEHAPKGTEKDDPIVVVGKGVTFDTGGISLKPSLGMQDMKCDMGGAGAVFGLFEALGNSDIERRVIGITPCTDNMPSSTATHPGDVVTSLNGKTIEVINTDAEGRLILVDALTYAQKEYKPAAIIDLATLTGACIVALGQHAAAVFSNDDELSKEINATGDQVGDLYWPMPMWDSYFETLKSDVADMKNVGSREGGSIHAALFLKQFIEEDVRWAHLDIAGPAYNAKGGATGFGVRTLLELVRKGV</sequence>
<feature type="binding site" evidence="8">
    <location>
        <position position="267"/>
    </location>
    <ligand>
        <name>Mn(2+)</name>
        <dbReference type="ChEBI" id="CHEBI:29035"/>
        <label>2</label>
    </ligand>
</feature>
<keyword evidence="8" id="KW-0963">Cytoplasm</keyword>
<dbReference type="Pfam" id="PF00883">
    <property type="entry name" value="Peptidase_M17"/>
    <property type="match status" value="1"/>
</dbReference>
<evidence type="ECO:0000256" key="7">
    <source>
        <dbReference type="ARBA" id="ARBA00023211"/>
    </source>
</evidence>
<dbReference type="PATRIC" id="fig|1560234.3.peg.318"/>
<organism evidence="10 11">
    <name type="scientific">Halodesulfovibrio spirochaetisodalis</name>
    <dbReference type="NCBI Taxonomy" id="1560234"/>
    <lineage>
        <taxon>Bacteria</taxon>
        <taxon>Pseudomonadati</taxon>
        <taxon>Thermodesulfobacteriota</taxon>
        <taxon>Desulfovibrionia</taxon>
        <taxon>Desulfovibrionales</taxon>
        <taxon>Desulfovibrionaceae</taxon>
        <taxon>Halodesulfovibrio</taxon>
    </lineage>
</organism>
<dbReference type="InterPro" id="IPR043472">
    <property type="entry name" value="Macro_dom-like"/>
</dbReference>
<evidence type="ECO:0000259" key="9">
    <source>
        <dbReference type="PROSITE" id="PS00631"/>
    </source>
</evidence>
<dbReference type="EC" id="3.4.11.1" evidence="8"/>
<dbReference type="NCBIfam" id="NF002073">
    <property type="entry name" value="PRK00913.1-2"/>
    <property type="match status" value="1"/>
</dbReference>
<keyword evidence="8" id="KW-0479">Metal-binding</keyword>
<dbReference type="AlphaFoldDB" id="A0A1B7XE33"/>
<dbReference type="CDD" id="cd00433">
    <property type="entry name" value="Peptidase_M17"/>
    <property type="match status" value="1"/>
</dbReference>
<dbReference type="RefSeq" id="WP_066854175.1">
    <property type="nucleotide sequence ID" value="NZ_JXMS01000010.1"/>
</dbReference>
<feature type="active site" evidence="8">
    <location>
        <position position="353"/>
    </location>
</feature>